<dbReference type="Proteomes" id="UP000315217">
    <property type="component" value="Unassembled WGS sequence"/>
</dbReference>
<proteinExistence type="predicted"/>
<name>A0A537L5A9_9BACT</name>
<accession>A0A537L5A9</accession>
<dbReference type="EMBL" id="VBAJ01000285">
    <property type="protein sequence ID" value="TMJ03106.1"/>
    <property type="molecule type" value="Genomic_DNA"/>
</dbReference>
<gene>
    <name evidence="2" type="ORF">E6G98_04145</name>
    <name evidence="1" type="ORF">E6G99_11655</name>
</gene>
<sequence length="161" mass="16673">MRFTSWLAAIVVVIVPALAGQMAFAQGYGGGGGGYDRPGGSGTVDALKTARTHATNAARSETLRDSLWHLGHVVNCLEGKGGKNYDANNLNPCQGQGGGILPDLQAAARNYQMGASTALDLSRKAEQLAMDTLKLTDLTQVKAGASKVADMLGEALKTIGQ</sequence>
<dbReference type="AlphaFoldDB" id="A0A537L5A9"/>
<dbReference type="EMBL" id="VBAI01000042">
    <property type="protein sequence ID" value="TMJ11889.1"/>
    <property type="molecule type" value="Genomic_DNA"/>
</dbReference>
<dbReference type="Proteomes" id="UP000318661">
    <property type="component" value="Unassembled WGS sequence"/>
</dbReference>
<evidence type="ECO:0000313" key="1">
    <source>
        <dbReference type="EMBL" id="TMJ03106.1"/>
    </source>
</evidence>
<evidence type="ECO:0000313" key="2">
    <source>
        <dbReference type="EMBL" id="TMJ11889.1"/>
    </source>
</evidence>
<organism evidence="1 4">
    <name type="scientific">Candidatus Segetimicrobium genomatis</name>
    <dbReference type="NCBI Taxonomy" id="2569760"/>
    <lineage>
        <taxon>Bacteria</taxon>
        <taxon>Bacillati</taxon>
        <taxon>Candidatus Sysuimicrobiota</taxon>
        <taxon>Candidatus Sysuimicrobiia</taxon>
        <taxon>Candidatus Sysuimicrobiales</taxon>
        <taxon>Candidatus Segetimicrobiaceae</taxon>
        <taxon>Candidatus Segetimicrobium</taxon>
    </lineage>
</organism>
<comment type="caution">
    <text evidence="1">The sequence shown here is derived from an EMBL/GenBank/DDBJ whole genome shotgun (WGS) entry which is preliminary data.</text>
</comment>
<reference evidence="3 4" key="1">
    <citation type="journal article" date="2019" name="Nat. Microbiol.">
        <title>Mediterranean grassland soil C-N compound turnover is dependent on rainfall and depth, and is mediated by genomically divergent microorganisms.</title>
        <authorList>
            <person name="Diamond S."/>
            <person name="Andeer P.F."/>
            <person name="Li Z."/>
            <person name="Crits-Christoph A."/>
            <person name="Burstein D."/>
            <person name="Anantharaman K."/>
            <person name="Lane K.R."/>
            <person name="Thomas B.C."/>
            <person name="Pan C."/>
            <person name="Northen T.R."/>
            <person name="Banfield J.F."/>
        </authorList>
    </citation>
    <scope>NUCLEOTIDE SEQUENCE [LARGE SCALE GENOMIC DNA]</scope>
    <source>
        <strain evidence="2">NP_1</strain>
        <strain evidence="1">NP_2</strain>
    </source>
</reference>
<protein>
    <submittedName>
        <fullName evidence="1">Uncharacterized protein</fullName>
    </submittedName>
</protein>
<evidence type="ECO:0000313" key="4">
    <source>
        <dbReference type="Proteomes" id="UP000318661"/>
    </source>
</evidence>
<evidence type="ECO:0000313" key="3">
    <source>
        <dbReference type="Proteomes" id="UP000315217"/>
    </source>
</evidence>